<protein>
    <recommendedName>
        <fullName evidence="1">2EXR domain-containing protein</fullName>
    </recommendedName>
</protein>
<sequence length="214" mass="24982">MATFHPFMRLPSELRIKIWRYNFPGPRVVAVRYARGQNRYVSDRAPPVLLHVSSESRSVFLSTYEALILSPSHDSSVFIDFERDTLFFDHLNCSPRGDLALDLASSPQRDKIIQCAIDAQLWEVLRVFRHDSMSEIRFLRNLKTVALVLRHDHDRLRQSRTSNHGAVYVQVDSDTVASEIRHVNWYVESLKTELNHEVEPKWLNGKPSVQTWIW</sequence>
<dbReference type="GeneID" id="19459649"/>
<gene>
    <name evidence="2" type="ORF">GLAREA_00591</name>
</gene>
<dbReference type="KEGG" id="glz:GLAREA_00591"/>
<dbReference type="Pfam" id="PF20150">
    <property type="entry name" value="2EXR"/>
    <property type="match status" value="1"/>
</dbReference>
<accession>S3DBT3</accession>
<evidence type="ECO:0000313" key="3">
    <source>
        <dbReference type="Proteomes" id="UP000016922"/>
    </source>
</evidence>
<dbReference type="EMBL" id="KE145367">
    <property type="protein sequence ID" value="EPE29431.1"/>
    <property type="molecule type" value="Genomic_DNA"/>
</dbReference>
<dbReference type="OrthoDB" id="3513892at2759"/>
<keyword evidence="3" id="KW-1185">Reference proteome</keyword>
<proteinExistence type="predicted"/>
<dbReference type="AlphaFoldDB" id="S3DBT3"/>
<dbReference type="PANTHER" id="PTHR35910:SF6">
    <property type="entry name" value="2EXR DOMAIN-CONTAINING PROTEIN"/>
    <property type="match status" value="1"/>
</dbReference>
<organism evidence="2 3">
    <name type="scientific">Glarea lozoyensis (strain ATCC 20868 / MF5171)</name>
    <dbReference type="NCBI Taxonomy" id="1116229"/>
    <lineage>
        <taxon>Eukaryota</taxon>
        <taxon>Fungi</taxon>
        <taxon>Dikarya</taxon>
        <taxon>Ascomycota</taxon>
        <taxon>Pezizomycotina</taxon>
        <taxon>Leotiomycetes</taxon>
        <taxon>Helotiales</taxon>
        <taxon>Helotiaceae</taxon>
        <taxon>Glarea</taxon>
    </lineage>
</organism>
<reference evidence="2 3" key="1">
    <citation type="journal article" date="2013" name="BMC Genomics">
        <title>Genomics-driven discovery of the pneumocandin biosynthetic gene cluster in the fungus Glarea lozoyensis.</title>
        <authorList>
            <person name="Chen L."/>
            <person name="Yue Q."/>
            <person name="Zhang X."/>
            <person name="Xiang M."/>
            <person name="Wang C."/>
            <person name="Li S."/>
            <person name="Che Y."/>
            <person name="Ortiz-Lopez F.J."/>
            <person name="Bills G.F."/>
            <person name="Liu X."/>
            <person name="An Z."/>
        </authorList>
    </citation>
    <scope>NUCLEOTIDE SEQUENCE [LARGE SCALE GENOMIC DNA]</scope>
    <source>
        <strain evidence="3">ATCC 20868 / MF5171</strain>
    </source>
</reference>
<name>S3DBT3_GLAL2</name>
<dbReference type="InterPro" id="IPR045518">
    <property type="entry name" value="2EXR"/>
</dbReference>
<feature type="domain" description="2EXR" evidence="1">
    <location>
        <begin position="4"/>
        <end position="86"/>
    </location>
</feature>
<dbReference type="RefSeq" id="XP_008083540.1">
    <property type="nucleotide sequence ID" value="XM_008085349.1"/>
</dbReference>
<dbReference type="PANTHER" id="PTHR35910">
    <property type="entry name" value="2EXR DOMAIN-CONTAINING PROTEIN"/>
    <property type="match status" value="1"/>
</dbReference>
<dbReference type="STRING" id="1116229.S3DBT3"/>
<evidence type="ECO:0000259" key="1">
    <source>
        <dbReference type="Pfam" id="PF20150"/>
    </source>
</evidence>
<dbReference type="Proteomes" id="UP000016922">
    <property type="component" value="Unassembled WGS sequence"/>
</dbReference>
<dbReference type="OMA" id="DIDVHLW"/>
<evidence type="ECO:0000313" key="2">
    <source>
        <dbReference type="EMBL" id="EPE29431.1"/>
    </source>
</evidence>
<dbReference type="HOGENOM" id="CLU_1267138_0_0_1"/>